<keyword evidence="1" id="KW-0472">Membrane</keyword>
<evidence type="ECO:0000313" key="4">
    <source>
        <dbReference type="Proteomes" id="UP000019205"/>
    </source>
</evidence>
<dbReference type="RefSeq" id="WP_023659685.1">
    <property type="nucleotide sequence ID" value="NZ_CM002299.1"/>
</dbReference>
<sequence>MFYVNEYHNFRMPRLAVYSCTFVILTVLVFSTAEVIAHEERGADTDSESLFVGMELEAAGVVKAFHAALNEGSSDSVLMALDSHVSIFEGGGVDRTAIEYVSGHMIADFEFMSGVDSSVLEHRVYESEEMAFSVTRTKYVGAYEGEPVNYTGVETLVLKKKDGIWKINHIHWSE</sequence>
<name>A4ADY3_9GAMM</name>
<evidence type="ECO:0000313" key="3">
    <source>
        <dbReference type="EMBL" id="EAQ95793.2"/>
    </source>
</evidence>
<organism evidence="3 4">
    <name type="scientific">Congregibacter litoralis KT71</name>
    <dbReference type="NCBI Taxonomy" id="314285"/>
    <lineage>
        <taxon>Bacteria</taxon>
        <taxon>Pseudomonadati</taxon>
        <taxon>Pseudomonadota</taxon>
        <taxon>Gammaproteobacteria</taxon>
        <taxon>Cellvibrionales</taxon>
        <taxon>Halieaceae</taxon>
        <taxon>Congregibacter</taxon>
    </lineage>
</organism>
<dbReference type="SUPFAM" id="SSF54427">
    <property type="entry name" value="NTF2-like"/>
    <property type="match status" value="1"/>
</dbReference>
<keyword evidence="1" id="KW-0812">Transmembrane</keyword>
<proteinExistence type="predicted"/>
<accession>A4ADY3</accession>
<reference evidence="3 4" key="1">
    <citation type="journal article" date="2007" name="Proc. Natl. Acad. Sci. U.S.A.">
        <title>Characterization of a marine gammaproteobacterium capable of aerobic anoxygenic photosynthesis.</title>
        <authorList>
            <person name="Fuchs B.M."/>
            <person name="Spring S."/>
            <person name="Teeling H."/>
            <person name="Quast C."/>
            <person name="Wulf J."/>
            <person name="Schattenhofer M."/>
            <person name="Yan S."/>
            <person name="Ferriera S."/>
            <person name="Johnson J."/>
            <person name="Glockner F.O."/>
            <person name="Amann R."/>
        </authorList>
    </citation>
    <scope>NUCLEOTIDE SEQUENCE [LARGE SCALE GENOMIC DNA]</scope>
    <source>
        <strain evidence="3">KT71</strain>
    </source>
</reference>
<reference evidence="3 4" key="2">
    <citation type="journal article" date="2009" name="PLoS ONE">
        <title>The photosynthetic apparatus and its regulation in the aerobic gammaproteobacterium Congregibacter litoralis gen. nov., sp. nov.</title>
        <authorList>
            <person name="Spring S."/>
            <person name="Lunsdorf H."/>
            <person name="Fuchs B.M."/>
            <person name="Tindall B.J."/>
        </authorList>
    </citation>
    <scope>NUCLEOTIDE SEQUENCE [LARGE SCALE GENOMIC DNA]</scope>
    <source>
        <strain evidence="3">KT71</strain>
    </source>
</reference>
<feature type="transmembrane region" description="Helical" evidence="1">
    <location>
        <begin position="15"/>
        <end position="37"/>
    </location>
</feature>
<dbReference type="AlphaFoldDB" id="A4ADY3"/>
<keyword evidence="4" id="KW-1185">Reference proteome</keyword>
<dbReference type="InterPro" id="IPR037401">
    <property type="entry name" value="SnoaL-like"/>
</dbReference>
<gene>
    <name evidence="3" type="ORF">KT71_13629</name>
</gene>
<dbReference type="Gene3D" id="3.10.450.50">
    <property type="match status" value="1"/>
</dbReference>
<evidence type="ECO:0000259" key="2">
    <source>
        <dbReference type="Pfam" id="PF13474"/>
    </source>
</evidence>
<dbReference type="eggNOG" id="COG4319">
    <property type="taxonomic scope" value="Bacteria"/>
</dbReference>
<dbReference type="HOGENOM" id="CLU_1633955_0_0_6"/>
<dbReference type="STRING" id="314285.KT71_13629"/>
<dbReference type="Proteomes" id="UP000019205">
    <property type="component" value="Chromosome"/>
</dbReference>
<feature type="domain" description="SnoaL-like" evidence="2">
    <location>
        <begin position="61"/>
        <end position="173"/>
    </location>
</feature>
<dbReference type="InterPro" id="IPR032710">
    <property type="entry name" value="NTF2-like_dom_sf"/>
</dbReference>
<evidence type="ECO:0000256" key="1">
    <source>
        <dbReference type="SAM" id="Phobius"/>
    </source>
</evidence>
<dbReference type="EMBL" id="AAOA02000001">
    <property type="protein sequence ID" value="EAQ95793.2"/>
    <property type="molecule type" value="Genomic_DNA"/>
</dbReference>
<protein>
    <submittedName>
        <fullName evidence="3">SnoaL-like domain protein</fullName>
    </submittedName>
</protein>
<comment type="caution">
    <text evidence="3">The sequence shown here is derived from an EMBL/GenBank/DDBJ whole genome shotgun (WGS) entry which is preliminary data.</text>
</comment>
<dbReference type="Pfam" id="PF13474">
    <property type="entry name" value="SnoaL_3"/>
    <property type="match status" value="1"/>
</dbReference>
<keyword evidence="1" id="KW-1133">Transmembrane helix</keyword>